<protein>
    <submittedName>
        <fullName evidence="2">Uncharacterized protein</fullName>
    </submittedName>
</protein>
<evidence type="ECO:0000256" key="1">
    <source>
        <dbReference type="SAM" id="MobiDB-lite"/>
    </source>
</evidence>
<evidence type="ECO:0000313" key="3">
    <source>
        <dbReference type="Proteomes" id="UP000191518"/>
    </source>
</evidence>
<feature type="region of interest" description="Disordered" evidence="1">
    <location>
        <begin position="553"/>
        <end position="613"/>
    </location>
</feature>
<feature type="region of interest" description="Disordered" evidence="1">
    <location>
        <begin position="448"/>
        <end position="540"/>
    </location>
</feature>
<feature type="compositionally biased region" description="Polar residues" evidence="1">
    <location>
        <begin position="67"/>
        <end position="79"/>
    </location>
</feature>
<dbReference type="AlphaFoldDB" id="A0A1V6SDG0"/>
<evidence type="ECO:0000313" key="2">
    <source>
        <dbReference type="EMBL" id="OQE12065.1"/>
    </source>
</evidence>
<feature type="compositionally biased region" description="Low complexity" evidence="1">
    <location>
        <begin position="19"/>
        <end position="41"/>
    </location>
</feature>
<comment type="caution">
    <text evidence="2">The sequence shown here is derived from an EMBL/GenBank/DDBJ whole genome shotgun (WGS) entry which is preliminary data.</text>
</comment>
<sequence>MSARTIRKPRRPAPEITDAAMQHAAAAAAASRAMRSSQSSSQESKTPYERLGGPGNVAIPRRRPGSSLRSTDDSTSASQGDLPKVSNARRSKELTGASARAHCFDDPAALPPITELQGLDGRDSSVPSSYRRLRKAKSMFSTRQRTSQAPYGVPALPCGDPLDPERSPGFQMPRTMRRSMSFLRGSYQSHQVDSTPTSREAAIQLARSQFAHDSDGRGVQTRRSSFLLRRRKEHRPFRKSFRTTSEGGFADRRTGYSYKSRSFSTSIKNKFRRVFGFSKVGDQQTVPHGNPNSAMEPTVTPIEKITEGSSPHKFTATEDGNDGNDSNYFQSMPHSPGRDSLCTSKSRVTSWADSTTPNTVTTRKPGHRQSLSLIREDGNLNQQIPRTPTMDDIENQSPLGMRANNHRISIVDSQDLYTALMKQMGQHSLSDPNEEMVFGNVSQHRVIPERTNSVYSQHGKRTIRHVPSRESSASPGSFATARGGDQSSPRKYPRSARSMQVSRGISSQVTNQHTTTVSDKKSPPSTHALGEESDDDSGSVIVSRLRASKRDIVSPSIYSRTTSGNTPTRTDNADMGVHDEPGTATIFTPQRTTYSSPKRANRVSSPTTQVNPSADWQQWMSSQIERIEQASPAREHIREYAQYQDDDEYLTGIARQAPVAISAPASAALLNIPDSQSITDRKASVENKVPSQSNFSRPLIQASGMRTILPLQTNQSENMVQTRANSLAMDTAVDSGENPSLKPIPIAYNQEPSPIRLRSGNMQPPESPTPKRVGAKRSWTKEQQRRYSARRAPISQDNRINYFRSMRTQRDNCANNENAREQAQYNDIMESYHQLEDIHSTISSKRMVDLFLDSRRRQMGEVTDNDTTTEAFL</sequence>
<feature type="region of interest" description="Disordered" evidence="1">
    <location>
        <begin position="137"/>
        <end position="171"/>
    </location>
</feature>
<gene>
    <name evidence="2" type="ORF">PENVUL_c001G03892</name>
</gene>
<accession>A0A1V6SDG0</accession>
<feature type="compositionally biased region" description="Basic residues" evidence="1">
    <location>
        <begin position="1"/>
        <end position="11"/>
    </location>
</feature>
<feature type="compositionally biased region" description="Polar residues" evidence="1">
    <location>
        <begin position="139"/>
        <end position="149"/>
    </location>
</feature>
<dbReference type="Proteomes" id="UP000191518">
    <property type="component" value="Unassembled WGS sequence"/>
</dbReference>
<feature type="region of interest" description="Disordered" evidence="1">
    <location>
        <begin position="305"/>
        <end position="324"/>
    </location>
</feature>
<feature type="compositionally biased region" description="Polar residues" evidence="1">
    <location>
        <begin position="585"/>
        <end position="613"/>
    </location>
</feature>
<feature type="compositionally biased region" description="Polar residues" evidence="1">
    <location>
        <begin position="556"/>
        <end position="570"/>
    </location>
</feature>
<proteinExistence type="predicted"/>
<dbReference type="EMBL" id="MDYP01000001">
    <property type="protein sequence ID" value="OQE12065.1"/>
    <property type="molecule type" value="Genomic_DNA"/>
</dbReference>
<reference evidence="3" key="1">
    <citation type="journal article" date="2017" name="Nat. Microbiol.">
        <title>Global analysis of biosynthetic gene clusters reveals vast potential of secondary metabolite production in Penicillium species.</title>
        <authorList>
            <person name="Nielsen J.C."/>
            <person name="Grijseels S."/>
            <person name="Prigent S."/>
            <person name="Ji B."/>
            <person name="Dainat J."/>
            <person name="Nielsen K.F."/>
            <person name="Frisvad J.C."/>
            <person name="Workman M."/>
            <person name="Nielsen J."/>
        </authorList>
    </citation>
    <scope>NUCLEOTIDE SEQUENCE [LARGE SCALE GENOMIC DNA]</scope>
    <source>
        <strain evidence="3">IBT 29486</strain>
    </source>
</reference>
<feature type="region of interest" description="Disordered" evidence="1">
    <location>
        <begin position="759"/>
        <end position="790"/>
    </location>
</feature>
<organism evidence="2 3">
    <name type="scientific">Penicillium vulpinum</name>
    <dbReference type="NCBI Taxonomy" id="29845"/>
    <lineage>
        <taxon>Eukaryota</taxon>
        <taxon>Fungi</taxon>
        <taxon>Dikarya</taxon>
        <taxon>Ascomycota</taxon>
        <taxon>Pezizomycotina</taxon>
        <taxon>Eurotiomycetes</taxon>
        <taxon>Eurotiomycetidae</taxon>
        <taxon>Eurotiales</taxon>
        <taxon>Aspergillaceae</taxon>
        <taxon>Penicillium</taxon>
    </lineage>
</organism>
<keyword evidence="3" id="KW-1185">Reference proteome</keyword>
<feature type="region of interest" description="Disordered" evidence="1">
    <location>
        <begin position="1"/>
        <end position="105"/>
    </location>
</feature>
<name>A0A1V6SDG0_9EURO</name>
<dbReference type="STRING" id="29845.A0A1V6SDG0"/>
<feature type="compositionally biased region" description="Polar residues" evidence="1">
    <location>
        <begin position="497"/>
        <end position="517"/>
    </location>
</feature>